<comment type="caution">
    <text evidence="2">The sequence shown here is derived from an EMBL/GenBank/DDBJ whole genome shotgun (WGS) entry which is preliminary data.</text>
</comment>
<dbReference type="Proteomes" id="UP000285376">
    <property type="component" value="Unassembled WGS sequence"/>
</dbReference>
<sequence>MSTDATNSSASEPLKTGRDQSTLDAVEHDTARIARFTSELRTMDARFSEFDAYYRGAWSTDRDDEDAPNLAVTGEDYPWDALNDYLDALRELLRVATELQTRERRP</sequence>
<dbReference type="EMBL" id="QWLM01000003">
    <property type="protein sequence ID" value="RHW47076.1"/>
    <property type="molecule type" value="Genomic_DNA"/>
</dbReference>
<proteinExistence type="predicted"/>
<evidence type="ECO:0000313" key="2">
    <source>
        <dbReference type="EMBL" id="RHW47076.1"/>
    </source>
</evidence>
<evidence type="ECO:0000313" key="3">
    <source>
        <dbReference type="Proteomes" id="UP000285376"/>
    </source>
</evidence>
<dbReference type="RefSeq" id="WP_047312065.1">
    <property type="nucleotide sequence ID" value="NZ_CBCRVH010000006.1"/>
</dbReference>
<feature type="compositionally biased region" description="Polar residues" evidence="1">
    <location>
        <begin position="1"/>
        <end position="11"/>
    </location>
</feature>
<dbReference type="AlphaFoldDB" id="A0A417Z8X0"/>
<evidence type="ECO:0000256" key="1">
    <source>
        <dbReference type="SAM" id="MobiDB-lite"/>
    </source>
</evidence>
<evidence type="ECO:0008006" key="4">
    <source>
        <dbReference type="Google" id="ProtNLM"/>
    </source>
</evidence>
<organism evidence="2 3">
    <name type="scientific">Dermacoccus abyssi</name>
    <dbReference type="NCBI Taxonomy" id="322596"/>
    <lineage>
        <taxon>Bacteria</taxon>
        <taxon>Bacillati</taxon>
        <taxon>Actinomycetota</taxon>
        <taxon>Actinomycetes</taxon>
        <taxon>Micrococcales</taxon>
        <taxon>Dermacoccaceae</taxon>
        <taxon>Dermacoccus</taxon>
    </lineage>
</organism>
<reference evidence="2 3" key="1">
    <citation type="submission" date="2018-08" db="EMBL/GenBank/DDBJ databases">
        <title>Whole genome sequence analysis of Dermacoccus abyssi bacteria isolated from Deep Mariana trench Micromonospora spp reveals genes involved in the environmental adaptation and production of secondary metabolites.</title>
        <authorList>
            <person name="Abdel-Mageed W.M."/>
            <person name="Lehri B."/>
            <person name="Nouioui I."/>
            <person name="Goodfellow I."/>
            <person name="Jaspars M."/>
            <person name="Karlyshev A."/>
        </authorList>
    </citation>
    <scope>NUCLEOTIDE SEQUENCE [LARGE SCALE GENOMIC DNA]</scope>
    <source>
        <strain evidence="2 3">MT1.1</strain>
    </source>
</reference>
<name>A0A417Z8X0_9MICO</name>
<feature type="region of interest" description="Disordered" evidence="1">
    <location>
        <begin position="1"/>
        <end position="26"/>
    </location>
</feature>
<accession>A0A417Z8X0</accession>
<protein>
    <recommendedName>
        <fullName evidence="4">DUF4298 domain-containing protein</fullName>
    </recommendedName>
</protein>
<gene>
    <name evidence="2" type="ORF">D1832_03530</name>
</gene>